<evidence type="ECO:0000256" key="5">
    <source>
        <dbReference type="ARBA" id="ARBA00023136"/>
    </source>
</evidence>
<evidence type="ECO:0000259" key="7">
    <source>
        <dbReference type="PROSITE" id="PS50850"/>
    </source>
</evidence>
<dbReference type="OrthoDB" id="9812189at2"/>
<feature type="transmembrane region" description="Helical" evidence="6">
    <location>
        <begin position="54"/>
        <end position="83"/>
    </location>
</feature>
<keyword evidence="5 6" id="KW-0472">Membrane</keyword>
<name>A0A4V3QY59_9SPHN</name>
<dbReference type="PANTHER" id="PTHR43124:SF3">
    <property type="entry name" value="CHLORAMPHENICOL EFFLUX PUMP RV0191"/>
    <property type="match status" value="1"/>
</dbReference>
<keyword evidence="2" id="KW-1003">Cell membrane</keyword>
<dbReference type="PROSITE" id="PS51257">
    <property type="entry name" value="PROKAR_LIPOPROTEIN"/>
    <property type="match status" value="1"/>
</dbReference>
<reference evidence="8 9" key="1">
    <citation type="submission" date="2019-04" db="EMBL/GenBank/DDBJ databases">
        <title>Sphingomonas psychrotolerans sp. nov., isolated from soil in the Tianshan Mountains, Xinjiang, China.</title>
        <authorList>
            <person name="Luo Y."/>
            <person name="Sheng H."/>
        </authorList>
    </citation>
    <scope>NUCLEOTIDE SEQUENCE [LARGE SCALE GENOMIC DNA]</scope>
    <source>
        <strain evidence="8 9">ZFGT-11</strain>
    </source>
</reference>
<feature type="transmembrane region" description="Helical" evidence="6">
    <location>
        <begin position="150"/>
        <end position="175"/>
    </location>
</feature>
<dbReference type="GO" id="GO:0022857">
    <property type="term" value="F:transmembrane transporter activity"/>
    <property type="evidence" value="ECO:0007669"/>
    <property type="project" value="InterPro"/>
</dbReference>
<dbReference type="InterPro" id="IPR036259">
    <property type="entry name" value="MFS_trans_sf"/>
</dbReference>
<gene>
    <name evidence="8" type="ORF">E5A73_19900</name>
</gene>
<feature type="transmembrane region" description="Helical" evidence="6">
    <location>
        <begin position="90"/>
        <end position="110"/>
    </location>
</feature>
<comment type="caution">
    <text evidence="8">The sequence shown here is derived from an EMBL/GenBank/DDBJ whole genome shotgun (WGS) entry which is preliminary data.</text>
</comment>
<dbReference type="Proteomes" id="UP000306147">
    <property type="component" value="Unassembled WGS sequence"/>
</dbReference>
<dbReference type="InterPro" id="IPR011701">
    <property type="entry name" value="MFS"/>
</dbReference>
<evidence type="ECO:0000256" key="3">
    <source>
        <dbReference type="ARBA" id="ARBA00022692"/>
    </source>
</evidence>
<feature type="transmembrane region" description="Helical" evidence="6">
    <location>
        <begin position="346"/>
        <end position="367"/>
    </location>
</feature>
<dbReference type="SUPFAM" id="SSF103473">
    <property type="entry name" value="MFS general substrate transporter"/>
    <property type="match status" value="1"/>
</dbReference>
<dbReference type="CDD" id="cd17324">
    <property type="entry name" value="MFS_NepI_like"/>
    <property type="match status" value="1"/>
</dbReference>
<dbReference type="Gene3D" id="1.20.1250.20">
    <property type="entry name" value="MFS general substrate transporter like domains"/>
    <property type="match status" value="1"/>
</dbReference>
<sequence length="403" mass="41164">MKDSSESVDVARSAREPTLSQQYLAVTAVAGSCFVIITTEYLPVGLIPAMAHDLGITVGTAGLTMTLPAVVAACSALVVSVLVGRRDRRTVLIGLIALLCAANLMSFLAPNFSTLLAGRVLVGIALGGFWPLGISIGARLMPEPTGARGVTIIFSGLSIGTIAGVPAGTLIAEYLGWRTAFGAASLISALAAGALLAFVPSTLPVRPTRWRDLGALLFIPQARLGLVLALMTFGSTFFAYPYIGPFLALVAKMSPGQISGMLVLFGVAGLIGNALGGWLVTRSYRLAMVLNALALALPVFLLAQFGGIGVIAVLMVGVWGLAYGALSIVCQSWVAKAAPEALETGGALYVAVVQASVSVGAWFGGMVVDDLGVAYVMAASGVIALVAALLVPLFGRSSPLSTG</sequence>
<keyword evidence="9" id="KW-1185">Reference proteome</keyword>
<feature type="transmembrane region" description="Helical" evidence="6">
    <location>
        <begin position="116"/>
        <end position="138"/>
    </location>
</feature>
<feature type="transmembrane region" description="Helical" evidence="6">
    <location>
        <begin position="181"/>
        <end position="203"/>
    </location>
</feature>
<dbReference type="Pfam" id="PF07690">
    <property type="entry name" value="MFS_1"/>
    <property type="match status" value="1"/>
</dbReference>
<dbReference type="GO" id="GO:0005886">
    <property type="term" value="C:plasma membrane"/>
    <property type="evidence" value="ECO:0007669"/>
    <property type="project" value="UniProtKB-SubCell"/>
</dbReference>
<dbReference type="PANTHER" id="PTHR43124">
    <property type="entry name" value="PURINE EFFLUX PUMP PBUE"/>
    <property type="match status" value="1"/>
</dbReference>
<evidence type="ECO:0000256" key="1">
    <source>
        <dbReference type="ARBA" id="ARBA00004651"/>
    </source>
</evidence>
<evidence type="ECO:0000256" key="4">
    <source>
        <dbReference type="ARBA" id="ARBA00022989"/>
    </source>
</evidence>
<dbReference type="RefSeq" id="WP_135965605.1">
    <property type="nucleotide sequence ID" value="NZ_SRXT01000009.1"/>
</dbReference>
<organism evidence="8 9">
    <name type="scientific">Sphingomonas gei</name>
    <dbReference type="NCBI Taxonomy" id="1395960"/>
    <lineage>
        <taxon>Bacteria</taxon>
        <taxon>Pseudomonadati</taxon>
        <taxon>Pseudomonadota</taxon>
        <taxon>Alphaproteobacteria</taxon>
        <taxon>Sphingomonadales</taxon>
        <taxon>Sphingomonadaceae</taxon>
        <taxon>Sphingomonas</taxon>
    </lineage>
</organism>
<dbReference type="EMBL" id="SRXT01000009">
    <property type="protein sequence ID" value="TGX49112.1"/>
    <property type="molecule type" value="Genomic_DNA"/>
</dbReference>
<keyword evidence="3 6" id="KW-0812">Transmembrane</keyword>
<evidence type="ECO:0000256" key="2">
    <source>
        <dbReference type="ARBA" id="ARBA00022475"/>
    </source>
</evidence>
<evidence type="ECO:0000313" key="9">
    <source>
        <dbReference type="Proteomes" id="UP000306147"/>
    </source>
</evidence>
<evidence type="ECO:0000313" key="8">
    <source>
        <dbReference type="EMBL" id="TGX49112.1"/>
    </source>
</evidence>
<evidence type="ECO:0000256" key="6">
    <source>
        <dbReference type="SAM" id="Phobius"/>
    </source>
</evidence>
<dbReference type="InterPro" id="IPR020846">
    <property type="entry name" value="MFS_dom"/>
</dbReference>
<feature type="transmembrane region" description="Helical" evidence="6">
    <location>
        <begin position="311"/>
        <end position="334"/>
    </location>
</feature>
<protein>
    <submittedName>
        <fullName evidence="8">MFS transporter</fullName>
    </submittedName>
</protein>
<dbReference type="InterPro" id="IPR050189">
    <property type="entry name" value="MFS_Efflux_Transporters"/>
</dbReference>
<feature type="transmembrane region" description="Helical" evidence="6">
    <location>
        <begin position="373"/>
        <end position="394"/>
    </location>
</feature>
<feature type="transmembrane region" description="Helical" evidence="6">
    <location>
        <begin position="224"/>
        <end position="243"/>
    </location>
</feature>
<feature type="domain" description="Major facilitator superfamily (MFS) profile" evidence="7">
    <location>
        <begin position="24"/>
        <end position="399"/>
    </location>
</feature>
<feature type="transmembrane region" description="Helical" evidence="6">
    <location>
        <begin position="286"/>
        <end position="305"/>
    </location>
</feature>
<feature type="transmembrane region" description="Helical" evidence="6">
    <location>
        <begin position="258"/>
        <end position="279"/>
    </location>
</feature>
<proteinExistence type="predicted"/>
<dbReference type="PROSITE" id="PS50850">
    <property type="entry name" value="MFS"/>
    <property type="match status" value="1"/>
</dbReference>
<dbReference type="AlphaFoldDB" id="A0A4V3QY59"/>
<comment type="subcellular location">
    <subcellularLocation>
        <location evidence="1">Cell membrane</location>
        <topology evidence="1">Multi-pass membrane protein</topology>
    </subcellularLocation>
</comment>
<keyword evidence="4 6" id="KW-1133">Transmembrane helix</keyword>
<accession>A0A4V3QY59</accession>
<feature type="transmembrane region" description="Helical" evidence="6">
    <location>
        <begin position="23"/>
        <end position="42"/>
    </location>
</feature>